<accession>A0ABP0FE92</accession>
<sequence length="225" mass="25848">MPTDKSGIYYRLLTINDKNDVIKSIANNFCIRDPLCKSLILSEKDRYEYATYVAMFLTDNKSLGAFDDDNDDQLCGVQINSSSYFVPDIDLEKYLLSVSQKTQNLIRFDHFLQKEMMNKFCGNNYIGGYWISVNAPYSGRGVGHQLVTRCMKWLTTNFRDFDSLVAVTTAPESKHITEKIGFKSTYEMKMSEYKDEKTGERIFANAGVPFVYLMVKLRNVTNSNL</sequence>
<reference evidence="1 2" key="1">
    <citation type="submission" date="2024-02" db="EMBL/GenBank/DDBJ databases">
        <authorList>
            <person name="Daric V."/>
            <person name="Darras S."/>
        </authorList>
    </citation>
    <scope>NUCLEOTIDE SEQUENCE [LARGE SCALE GENOMIC DNA]</scope>
</reference>
<dbReference type="InterPro" id="IPR016181">
    <property type="entry name" value="Acyl_CoA_acyltransferase"/>
</dbReference>
<evidence type="ECO:0000313" key="1">
    <source>
        <dbReference type="EMBL" id="CAK8677981.1"/>
    </source>
</evidence>
<protein>
    <recommendedName>
        <fullName evidence="3">N-acetyltransferase domain-containing protein</fullName>
    </recommendedName>
</protein>
<evidence type="ECO:0008006" key="3">
    <source>
        <dbReference type="Google" id="ProtNLM"/>
    </source>
</evidence>
<dbReference type="EMBL" id="CAWYQH010000046">
    <property type="protein sequence ID" value="CAK8677981.1"/>
    <property type="molecule type" value="Genomic_DNA"/>
</dbReference>
<dbReference type="Proteomes" id="UP001642483">
    <property type="component" value="Unassembled WGS sequence"/>
</dbReference>
<name>A0ABP0FE92_CLALP</name>
<keyword evidence="2" id="KW-1185">Reference proteome</keyword>
<dbReference type="Gene3D" id="3.40.630.30">
    <property type="match status" value="1"/>
</dbReference>
<gene>
    <name evidence="1" type="ORF">CVLEPA_LOCUS7949</name>
</gene>
<comment type="caution">
    <text evidence="1">The sequence shown here is derived from an EMBL/GenBank/DDBJ whole genome shotgun (WGS) entry which is preliminary data.</text>
</comment>
<proteinExistence type="predicted"/>
<organism evidence="1 2">
    <name type="scientific">Clavelina lepadiformis</name>
    <name type="common">Light-bulb sea squirt</name>
    <name type="synonym">Ascidia lepadiformis</name>
    <dbReference type="NCBI Taxonomy" id="159417"/>
    <lineage>
        <taxon>Eukaryota</taxon>
        <taxon>Metazoa</taxon>
        <taxon>Chordata</taxon>
        <taxon>Tunicata</taxon>
        <taxon>Ascidiacea</taxon>
        <taxon>Aplousobranchia</taxon>
        <taxon>Clavelinidae</taxon>
        <taxon>Clavelina</taxon>
    </lineage>
</organism>
<evidence type="ECO:0000313" key="2">
    <source>
        <dbReference type="Proteomes" id="UP001642483"/>
    </source>
</evidence>
<dbReference type="SUPFAM" id="SSF55729">
    <property type="entry name" value="Acyl-CoA N-acyltransferases (Nat)"/>
    <property type="match status" value="1"/>
</dbReference>